<sequence length="325" mass="34687">MCCGSGIPRCRGPPRDRVARARPPSRAARLPQGGFGGRRGDAARAASGESGQQPGGRVYLVTGATDGIGRFTVERLARLPDAVVIVHGRSPERVERTLRELREKTGSSALHGAVADLSLMSDVRRLAADVQGRFPRLDGLLNNAGTFDGDYTGKRVETPEGNEYSLAVNVMAPFLLTSLLLESVRASGAGRVIITSSMSAGNSRALGDLQLRRSYDAHGAYSLSKLCDAMIAMELHARYGDPPRLCFHTLDPDPTSSWIDTKMLRAGWSSGGHPVSRATASFQMLTESQYGQQSGVCWGCSSGGSPESRAKLWSDLVGLTGAEWP</sequence>
<dbReference type="SUPFAM" id="SSF51735">
    <property type="entry name" value="NAD(P)-binding Rossmann-fold domains"/>
    <property type="match status" value="1"/>
</dbReference>
<feature type="region of interest" description="Disordered" evidence="2">
    <location>
        <begin position="1"/>
        <end position="56"/>
    </location>
</feature>
<comment type="caution">
    <text evidence="3">The sequence shown here is derived from an EMBL/GenBank/DDBJ whole genome shotgun (WGS) entry which is preliminary data.</text>
</comment>
<dbReference type="EMBL" id="CAUYUJ010020749">
    <property type="protein sequence ID" value="CAK0900273.1"/>
    <property type="molecule type" value="Genomic_DNA"/>
</dbReference>
<name>A0ABN9XKD6_9DINO</name>
<dbReference type="InterPro" id="IPR036291">
    <property type="entry name" value="NAD(P)-bd_dom_sf"/>
</dbReference>
<evidence type="ECO:0000256" key="2">
    <source>
        <dbReference type="SAM" id="MobiDB-lite"/>
    </source>
</evidence>
<evidence type="ECO:0008006" key="5">
    <source>
        <dbReference type="Google" id="ProtNLM"/>
    </source>
</evidence>
<dbReference type="InterPro" id="IPR002347">
    <property type="entry name" value="SDR_fam"/>
</dbReference>
<dbReference type="Gene3D" id="3.40.50.720">
    <property type="entry name" value="NAD(P)-binding Rossmann-like Domain"/>
    <property type="match status" value="1"/>
</dbReference>
<keyword evidence="4" id="KW-1185">Reference proteome</keyword>
<dbReference type="PRINTS" id="PR00081">
    <property type="entry name" value="GDHRDH"/>
</dbReference>
<evidence type="ECO:0000256" key="1">
    <source>
        <dbReference type="ARBA" id="ARBA00023002"/>
    </source>
</evidence>
<dbReference type="PANTHER" id="PTHR43157:SF31">
    <property type="entry name" value="PHOSPHATIDYLINOSITOL-GLYCAN BIOSYNTHESIS CLASS F PROTEIN"/>
    <property type="match status" value="1"/>
</dbReference>
<keyword evidence="1" id="KW-0560">Oxidoreductase</keyword>
<dbReference type="Proteomes" id="UP001189429">
    <property type="component" value="Unassembled WGS sequence"/>
</dbReference>
<protein>
    <recommendedName>
        <fullName evidence="5">Protochlorophyllide reductase</fullName>
    </recommendedName>
</protein>
<proteinExistence type="predicted"/>
<reference evidence="3" key="1">
    <citation type="submission" date="2023-10" db="EMBL/GenBank/DDBJ databases">
        <authorList>
            <person name="Chen Y."/>
            <person name="Shah S."/>
            <person name="Dougan E. K."/>
            <person name="Thang M."/>
            <person name="Chan C."/>
        </authorList>
    </citation>
    <scope>NUCLEOTIDE SEQUENCE [LARGE SCALE GENOMIC DNA]</scope>
</reference>
<evidence type="ECO:0000313" key="3">
    <source>
        <dbReference type="EMBL" id="CAK0900273.1"/>
    </source>
</evidence>
<accession>A0ABN9XKD6</accession>
<evidence type="ECO:0000313" key="4">
    <source>
        <dbReference type="Proteomes" id="UP001189429"/>
    </source>
</evidence>
<dbReference type="Pfam" id="PF00106">
    <property type="entry name" value="adh_short"/>
    <property type="match status" value="1"/>
</dbReference>
<gene>
    <name evidence="3" type="ORF">PCOR1329_LOCUS77596</name>
</gene>
<dbReference type="PANTHER" id="PTHR43157">
    <property type="entry name" value="PHOSPHATIDYLINOSITOL-GLYCAN BIOSYNTHESIS CLASS F PROTEIN-RELATED"/>
    <property type="match status" value="1"/>
</dbReference>
<organism evidence="3 4">
    <name type="scientific">Prorocentrum cordatum</name>
    <dbReference type="NCBI Taxonomy" id="2364126"/>
    <lineage>
        <taxon>Eukaryota</taxon>
        <taxon>Sar</taxon>
        <taxon>Alveolata</taxon>
        <taxon>Dinophyceae</taxon>
        <taxon>Prorocentrales</taxon>
        <taxon>Prorocentraceae</taxon>
        <taxon>Prorocentrum</taxon>
    </lineage>
</organism>